<feature type="domain" description="NodB homology" evidence="4">
    <location>
        <begin position="76"/>
        <end position="254"/>
    </location>
</feature>
<dbReference type="PROSITE" id="PS51677">
    <property type="entry name" value="NODB"/>
    <property type="match status" value="1"/>
</dbReference>
<organism evidence="5 6">
    <name type="scientific">Reichenbachiella agarivorans</name>
    <dbReference type="NCBI Taxonomy" id="2979464"/>
    <lineage>
        <taxon>Bacteria</taxon>
        <taxon>Pseudomonadati</taxon>
        <taxon>Bacteroidota</taxon>
        <taxon>Cytophagia</taxon>
        <taxon>Cytophagales</taxon>
        <taxon>Reichenbachiellaceae</taxon>
        <taxon>Reichenbachiella</taxon>
    </lineage>
</organism>
<dbReference type="Gene3D" id="3.20.20.370">
    <property type="entry name" value="Glycoside hydrolase/deacetylase"/>
    <property type="match status" value="1"/>
</dbReference>
<dbReference type="CDD" id="cd10917">
    <property type="entry name" value="CE4_NodB_like_6s_7s"/>
    <property type="match status" value="1"/>
</dbReference>
<gene>
    <name evidence="5" type="ORF">N6H18_10450</name>
</gene>
<name>A0ABY6CJS4_9BACT</name>
<dbReference type="InterPro" id="IPR011330">
    <property type="entry name" value="Glyco_hydro/deAcase_b/a-brl"/>
</dbReference>
<evidence type="ECO:0000256" key="1">
    <source>
        <dbReference type="ARBA" id="ARBA00022723"/>
    </source>
</evidence>
<evidence type="ECO:0000259" key="4">
    <source>
        <dbReference type="PROSITE" id="PS51677"/>
    </source>
</evidence>
<keyword evidence="3" id="KW-0812">Transmembrane</keyword>
<dbReference type="InterPro" id="IPR002509">
    <property type="entry name" value="NODB_dom"/>
</dbReference>
<dbReference type="RefSeq" id="WP_262308218.1">
    <property type="nucleotide sequence ID" value="NZ_CP106679.1"/>
</dbReference>
<dbReference type="PANTHER" id="PTHR10587">
    <property type="entry name" value="GLYCOSYL TRANSFERASE-RELATED"/>
    <property type="match status" value="1"/>
</dbReference>
<keyword evidence="3" id="KW-0472">Membrane</keyword>
<evidence type="ECO:0000256" key="3">
    <source>
        <dbReference type="SAM" id="Phobius"/>
    </source>
</evidence>
<keyword evidence="1" id="KW-0479">Metal-binding</keyword>
<feature type="transmembrane region" description="Helical" evidence="3">
    <location>
        <begin position="12"/>
        <end position="33"/>
    </location>
</feature>
<proteinExistence type="predicted"/>
<protein>
    <submittedName>
        <fullName evidence="5">Polysaccharide deacetylase family protein</fullName>
    </submittedName>
</protein>
<dbReference type="PANTHER" id="PTHR10587:SF133">
    <property type="entry name" value="CHITIN DEACETYLASE 1-RELATED"/>
    <property type="match status" value="1"/>
</dbReference>
<evidence type="ECO:0000256" key="2">
    <source>
        <dbReference type="ARBA" id="ARBA00022801"/>
    </source>
</evidence>
<evidence type="ECO:0000313" key="5">
    <source>
        <dbReference type="EMBL" id="UXP30772.1"/>
    </source>
</evidence>
<accession>A0ABY6CJS4</accession>
<keyword evidence="2" id="KW-0378">Hydrolase</keyword>
<dbReference type="Proteomes" id="UP001065174">
    <property type="component" value="Chromosome"/>
</dbReference>
<dbReference type="EMBL" id="CP106679">
    <property type="protein sequence ID" value="UXP30772.1"/>
    <property type="molecule type" value="Genomic_DNA"/>
</dbReference>
<dbReference type="Pfam" id="PF01522">
    <property type="entry name" value="Polysacc_deac_1"/>
    <property type="match status" value="1"/>
</dbReference>
<reference evidence="5" key="1">
    <citation type="submission" date="2022-09" db="EMBL/GenBank/DDBJ databases">
        <title>Comparative genomics and taxonomic characterization of three novel marine species of genus Reichenbachiella exhibiting antioxidant and polysaccharide degradation activities.</title>
        <authorList>
            <person name="Muhammad N."/>
            <person name="Lee Y.-J."/>
            <person name="Ko J."/>
            <person name="Kim S.-G."/>
        </authorList>
    </citation>
    <scope>NUCLEOTIDE SEQUENCE</scope>
    <source>
        <strain evidence="5">BKB1-1</strain>
    </source>
</reference>
<evidence type="ECO:0000313" key="6">
    <source>
        <dbReference type="Proteomes" id="UP001065174"/>
    </source>
</evidence>
<feature type="transmembrane region" description="Helical" evidence="3">
    <location>
        <begin position="39"/>
        <end position="61"/>
    </location>
</feature>
<dbReference type="SUPFAM" id="SSF88713">
    <property type="entry name" value="Glycoside hydrolase/deacetylase"/>
    <property type="match status" value="1"/>
</dbReference>
<sequence>MTHNLAALLSSVVSRFYITLILFLSFQFTFLFWVDPEHFLAYIILSVLVFMILVFVMSLLIRTNFFLQAQHKLDSDHVMLTFDDGPHPINTHRTLDILKEKGVKAMFFLIGKNVEQYPDVVERIVQEGHLVGGHSYSHQFSFGFIMGRELNREILRTQKILSEITGQEEKYFRPPFGVTNAHIAYVVKAHALKTIGWSLRTYDTATDFTSKKINQIIQKTRRGSIVLLHERMDSTCDALPLLIDGIRNKGMEFGLLTPRNETAK</sequence>
<dbReference type="InterPro" id="IPR050248">
    <property type="entry name" value="Polysacc_deacetylase_ArnD"/>
</dbReference>
<keyword evidence="6" id="KW-1185">Reference proteome</keyword>
<keyword evidence="3" id="KW-1133">Transmembrane helix</keyword>